<reference evidence="2" key="2">
    <citation type="submission" date="2021-09" db="EMBL/GenBank/DDBJ databases">
        <authorList>
            <person name="Jia N."/>
            <person name="Wang J."/>
            <person name="Shi W."/>
            <person name="Du L."/>
            <person name="Sun Y."/>
            <person name="Zhan W."/>
            <person name="Jiang J."/>
            <person name="Wang Q."/>
            <person name="Zhang B."/>
            <person name="Ji P."/>
            <person name="Sakyi L.B."/>
            <person name="Cui X."/>
            <person name="Yuan T."/>
            <person name="Jiang B."/>
            <person name="Yang W."/>
            <person name="Lam T.T.-Y."/>
            <person name="Chang Q."/>
            <person name="Ding S."/>
            <person name="Wang X."/>
            <person name="Zhu J."/>
            <person name="Ruan X."/>
            <person name="Zhao L."/>
            <person name="Wei J."/>
            <person name="Que T."/>
            <person name="Du C."/>
            <person name="Cheng J."/>
            <person name="Dai P."/>
            <person name="Han X."/>
            <person name="Huang E."/>
            <person name="Gao Y."/>
            <person name="Liu J."/>
            <person name="Shao H."/>
            <person name="Ye R."/>
            <person name="Li L."/>
            <person name="Wei W."/>
            <person name="Wang X."/>
            <person name="Wang C."/>
            <person name="Huo Q."/>
            <person name="Li W."/>
            <person name="Guo W."/>
            <person name="Chen H."/>
            <person name="Chen S."/>
            <person name="Zhou L."/>
            <person name="Zhou L."/>
            <person name="Ni X."/>
            <person name="Tian J."/>
            <person name="Zhou Y."/>
            <person name="Sheng Y."/>
            <person name="Liu T."/>
            <person name="Pan Y."/>
            <person name="Xia L."/>
            <person name="Li J."/>
            <person name="Zhao F."/>
            <person name="Cao W."/>
        </authorList>
    </citation>
    <scope>NUCLEOTIDE SEQUENCE</scope>
    <source>
        <strain evidence="2">Rmic-2018</strain>
        <tissue evidence="2">Larvae</tissue>
    </source>
</reference>
<dbReference type="AlphaFoldDB" id="A0A9J6EUG5"/>
<evidence type="ECO:0000256" key="1">
    <source>
        <dbReference type="SAM" id="MobiDB-lite"/>
    </source>
</evidence>
<protein>
    <recommendedName>
        <fullName evidence="4">C2H2-type domain-containing protein</fullName>
    </recommendedName>
</protein>
<keyword evidence="3" id="KW-1185">Reference proteome</keyword>
<comment type="caution">
    <text evidence="2">The sequence shown here is derived from an EMBL/GenBank/DDBJ whole genome shotgun (WGS) entry which is preliminary data.</text>
</comment>
<accession>A0A9J6EUG5</accession>
<dbReference type="VEuPathDB" id="VectorBase:LOC119179483"/>
<proteinExistence type="predicted"/>
<organism evidence="2 3">
    <name type="scientific">Rhipicephalus microplus</name>
    <name type="common">Cattle tick</name>
    <name type="synonym">Boophilus microplus</name>
    <dbReference type="NCBI Taxonomy" id="6941"/>
    <lineage>
        <taxon>Eukaryota</taxon>
        <taxon>Metazoa</taxon>
        <taxon>Ecdysozoa</taxon>
        <taxon>Arthropoda</taxon>
        <taxon>Chelicerata</taxon>
        <taxon>Arachnida</taxon>
        <taxon>Acari</taxon>
        <taxon>Parasitiformes</taxon>
        <taxon>Ixodida</taxon>
        <taxon>Ixodoidea</taxon>
        <taxon>Ixodidae</taxon>
        <taxon>Rhipicephalinae</taxon>
        <taxon>Rhipicephalus</taxon>
        <taxon>Boophilus</taxon>
    </lineage>
</organism>
<evidence type="ECO:0000313" key="3">
    <source>
        <dbReference type="Proteomes" id="UP000821866"/>
    </source>
</evidence>
<sequence length="609" mass="68660">MDVKRCPRCPFSSPQFTKIVSHIGLAHSAEPGFRIFCGIGGCANTYKIFSSYRSHLYRQHKDVLEESGSNFSGSHSAATDNVSCSLFDQFCPEYPSDVNCAEGINGGDQAKQPPQKSSATQSNGQRTFVEQAKSTLWNFFFSVIDQHSLPHTAVEKLFSELRFVFEQLFVAYANEISNAMSTSQPTSILNDLLKCNFVEQIFSGLQSRRKRDKYAEMNFPLVAPKQQIIGQNSKYHYVPLPKLLSVLCNVPDIAAHLTTPEAENHTPTVYRDFTDGQLYRQHLRSLVSSTTTHTIVLLFYSDEIEIVNPLGAKRGKHKLLAVYCTLLNLHVKYRSQLRNIYLVMIVRYIDVNQYGLKAILQPLVDDLKHLYEHGMSFNLDGMEQRAEVLVFGFCGDNLSLNHLGGFSCCFSSGRVCRFCMVSSKQLADKTSDDVCQARTANRHQLHLQALAVSSLYNKRLYGVNEESPLLELPYFDVTRQLPPDIMHDIFEGTAECVLREVLKGLLSSAVISKKDVEDISSFEFGPNDTKNKPAQINMTFVLKKANLRGTASGKWCLLRFIPLMLGGKLSEGNADWELLLQFREIMDIVFAPEIEAKRLAYLDILVQTF</sequence>
<name>A0A9J6EUG5_RHIMP</name>
<feature type="compositionally biased region" description="Polar residues" evidence="1">
    <location>
        <begin position="112"/>
        <end position="125"/>
    </location>
</feature>
<dbReference type="Proteomes" id="UP000821866">
    <property type="component" value="Chromosome 10"/>
</dbReference>
<feature type="region of interest" description="Disordered" evidence="1">
    <location>
        <begin position="102"/>
        <end position="125"/>
    </location>
</feature>
<evidence type="ECO:0008006" key="4">
    <source>
        <dbReference type="Google" id="ProtNLM"/>
    </source>
</evidence>
<reference evidence="2" key="1">
    <citation type="journal article" date="2020" name="Cell">
        <title>Large-Scale Comparative Analyses of Tick Genomes Elucidate Their Genetic Diversity and Vector Capacities.</title>
        <authorList>
            <consortium name="Tick Genome and Microbiome Consortium (TIGMIC)"/>
            <person name="Jia N."/>
            <person name="Wang J."/>
            <person name="Shi W."/>
            <person name="Du L."/>
            <person name="Sun Y."/>
            <person name="Zhan W."/>
            <person name="Jiang J.F."/>
            <person name="Wang Q."/>
            <person name="Zhang B."/>
            <person name="Ji P."/>
            <person name="Bell-Sakyi L."/>
            <person name="Cui X.M."/>
            <person name="Yuan T.T."/>
            <person name="Jiang B.G."/>
            <person name="Yang W.F."/>
            <person name="Lam T.T."/>
            <person name="Chang Q.C."/>
            <person name="Ding S.J."/>
            <person name="Wang X.J."/>
            <person name="Zhu J.G."/>
            <person name="Ruan X.D."/>
            <person name="Zhao L."/>
            <person name="Wei J.T."/>
            <person name="Ye R.Z."/>
            <person name="Que T.C."/>
            <person name="Du C.H."/>
            <person name="Zhou Y.H."/>
            <person name="Cheng J.X."/>
            <person name="Dai P.F."/>
            <person name="Guo W.B."/>
            <person name="Han X.H."/>
            <person name="Huang E.J."/>
            <person name="Li L.F."/>
            <person name="Wei W."/>
            <person name="Gao Y.C."/>
            <person name="Liu J.Z."/>
            <person name="Shao H.Z."/>
            <person name="Wang X."/>
            <person name="Wang C.C."/>
            <person name="Yang T.C."/>
            <person name="Huo Q.B."/>
            <person name="Li W."/>
            <person name="Chen H.Y."/>
            <person name="Chen S.E."/>
            <person name="Zhou L.G."/>
            <person name="Ni X.B."/>
            <person name="Tian J.H."/>
            <person name="Sheng Y."/>
            <person name="Liu T."/>
            <person name="Pan Y.S."/>
            <person name="Xia L.Y."/>
            <person name="Li J."/>
            <person name="Zhao F."/>
            <person name="Cao W.C."/>
        </authorList>
    </citation>
    <scope>NUCLEOTIDE SEQUENCE</scope>
    <source>
        <strain evidence="2">Rmic-2018</strain>
    </source>
</reference>
<gene>
    <name evidence="2" type="ORF">HPB51_020518</name>
</gene>
<evidence type="ECO:0000313" key="2">
    <source>
        <dbReference type="EMBL" id="KAH8037998.1"/>
    </source>
</evidence>
<dbReference type="EMBL" id="JABSTU010000002">
    <property type="protein sequence ID" value="KAH8037998.1"/>
    <property type="molecule type" value="Genomic_DNA"/>
</dbReference>